<reference evidence="5 6" key="1">
    <citation type="journal article" date="2015" name="Int. J. Syst. Evol. Microbiol.">
        <title>Sporolactobacillus shoreae sp. nov. and Sporolactobacillus spathodeae sp. nov., two spore-forming lactic acid bacteria isolated from tree barks in Thailand.</title>
        <authorList>
            <person name="Thamacharoensuk T."/>
            <person name="Kitahara M."/>
            <person name="Ohkuma M."/>
            <person name="Thongchul N."/>
            <person name="Tanasupawat S."/>
        </authorList>
    </citation>
    <scope>NUCLEOTIDE SEQUENCE [LARGE SCALE GENOMIC DNA]</scope>
    <source>
        <strain evidence="5 6">BK92</strain>
    </source>
</reference>
<dbReference type="NCBIfam" id="NF005814">
    <property type="entry name" value="PRK07680.1"/>
    <property type="match status" value="1"/>
</dbReference>
<comment type="function">
    <text evidence="2">Catalyzes the reduction of 1-pyrroline-5-carboxylate (PCA) to L-proline.</text>
</comment>
<dbReference type="HAMAP" id="MF_01925">
    <property type="entry name" value="P5C_reductase"/>
    <property type="match status" value="1"/>
</dbReference>
<comment type="pathway">
    <text evidence="2">Amino-acid biosynthesis; L-proline biosynthesis; L-proline from L-glutamate 5-semialdehyde: step 1/1.</text>
</comment>
<dbReference type="PANTHER" id="PTHR11645">
    <property type="entry name" value="PYRROLINE-5-CARBOXYLATE REDUCTASE"/>
    <property type="match status" value="1"/>
</dbReference>
<accession>A0A4Z0GSL5</accession>
<dbReference type="AlphaFoldDB" id="A0A4Z0GSL5"/>
<dbReference type="PIRSF" id="PIRSF000193">
    <property type="entry name" value="Pyrrol-5-carb_rd"/>
    <property type="match status" value="1"/>
</dbReference>
<dbReference type="SUPFAM" id="SSF48179">
    <property type="entry name" value="6-phosphogluconate dehydrogenase C-terminal domain-like"/>
    <property type="match status" value="1"/>
</dbReference>
<comment type="caution">
    <text evidence="5">The sequence shown here is derived from an EMBL/GenBank/DDBJ whole genome shotgun (WGS) entry which is preliminary data.</text>
</comment>
<evidence type="ECO:0000259" key="3">
    <source>
        <dbReference type="Pfam" id="PF03807"/>
    </source>
</evidence>
<dbReference type="PANTHER" id="PTHR11645:SF51">
    <property type="entry name" value="COME OPERON PROTEIN 4"/>
    <property type="match status" value="1"/>
</dbReference>
<dbReference type="GO" id="GO:0055129">
    <property type="term" value="P:L-proline biosynthetic process"/>
    <property type="evidence" value="ECO:0007669"/>
    <property type="project" value="UniProtKB-UniRule"/>
</dbReference>
<feature type="domain" description="Pyrroline-5-carboxylate reductase catalytic N-terminal" evidence="3">
    <location>
        <begin position="2"/>
        <end position="96"/>
    </location>
</feature>
<dbReference type="UniPathway" id="UPA00098">
    <property type="reaction ID" value="UER00361"/>
</dbReference>
<sequence length="275" mass="30060">MRIGVIGTGNIGSLIVSALIRSKSAKAKTIYVTNRTPKKAHDLAAHYPGLKVCGSSREVIRRSDTIFLCVRPQEYFGLLQPLRGVWYPEQLAVSVTSPIRIAQLEKLIPCHTARVVPSIVNQSLSGSTLVTFGSSLTDHGKYKLWNLLGNFSQPLEVSEKDIRVASDISSCGPAFLSFVLEKMIDGAVAATSISKKEATELATQMTIGYGKLLEEKKFTLQELRDKVTVKGGVTGAGLAVLNQEYSGVFEHLFEATKEKFLEDHQALDPFFDGID</sequence>
<dbReference type="InterPro" id="IPR053790">
    <property type="entry name" value="P5CR-like_CS"/>
</dbReference>
<dbReference type="Pfam" id="PF03807">
    <property type="entry name" value="F420_oxidored"/>
    <property type="match status" value="1"/>
</dbReference>
<dbReference type="InterPro" id="IPR029036">
    <property type="entry name" value="P5CR_dimer"/>
</dbReference>
<keyword evidence="2" id="KW-0963">Cytoplasm</keyword>
<name>A0A4Z0GSL5_9BACL</name>
<evidence type="ECO:0000313" key="6">
    <source>
        <dbReference type="Proteomes" id="UP000298347"/>
    </source>
</evidence>
<gene>
    <name evidence="2" type="primary">proC</name>
    <name evidence="5" type="ORF">E4665_04340</name>
</gene>
<comment type="catalytic activity">
    <reaction evidence="2">
        <text>L-proline + NAD(+) = (S)-1-pyrroline-5-carboxylate + NADH + 2 H(+)</text>
        <dbReference type="Rhea" id="RHEA:14105"/>
        <dbReference type="ChEBI" id="CHEBI:15378"/>
        <dbReference type="ChEBI" id="CHEBI:17388"/>
        <dbReference type="ChEBI" id="CHEBI:57540"/>
        <dbReference type="ChEBI" id="CHEBI:57945"/>
        <dbReference type="ChEBI" id="CHEBI:60039"/>
        <dbReference type="EC" id="1.5.1.2"/>
    </reaction>
</comment>
<evidence type="ECO:0000313" key="5">
    <source>
        <dbReference type="EMBL" id="TGA99635.1"/>
    </source>
</evidence>
<dbReference type="Pfam" id="PF14748">
    <property type="entry name" value="P5CR_dimer"/>
    <property type="match status" value="1"/>
</dbReference>
<dbReference type="OrthoDB" id="9805754at2"/>
<dbReference type="EMBL" id="SRJD01000003">
    <property type="protein sequence ID" value="TGA99635.1"/>
    <property type="molecule type" value="Genomic_DNA"/>
</dbReference>
<organism evidence="5 6">
    <name type="scientific">Sporolactobacillus shoreae</name>
    <dbReference type="NCBI Taxonomy" id="1465501"/>
    <lineage>
        <taxon>Bacteria</taxon>
        <taxon>Bacillati</taxon>
        <taxon>Bacillota</taxon>
        <taxon>Bacilli</taxon>
        <taxon>Bacillales</taxon>
        <taxon>Sporolactobacillaceae</taxon>
        <taxon>Sporolactobacillus</taxon>
    </lineage>
</organism>
<dbReference type="Gene3D" id="1.10.3730.10">
    <property type="entry name" value="ProC C-terminal domain-like"/>
    <property type="match status" value="1"/>
</dbReference>
<feature type="domain" description="Pyrroline-5-carboxylate reductase dimerisation" evidence="4">
    <location>
        <begin position="159"/>
        <end position="259"/>
    </location>
</feature>
<keyword evidence="2" id="KW-0028">Amino-acid biosynthesis</keyword>
<evidence type="ECO:0000256" key="2">
    <source>
        <dbReference type="HAMAP-Rule" id="MF_01925"/>
    </source>
</evidence>
<keyword evidence="2" id="KW-0560">Oxidoreductase</keyword>
<evidence type="ECO:0000259" key="4">
    <source>
        <dbReference type="Pfam" id="PF14748"/>
    </source>
</evidence>
<dbReference type="InterPro" id="IPR036291">
    <property type="entry name" value="NAD(P)-bd_dom_sf"/>
</dbReference>
<keyword evidence="2" id="KW-0521">NADP</keyword>
<dbReference type="Proteomes" id="UP000298347">
    <property type="component" value="Unassembled WGS sequence"/>
</dbReference>
<dbReference type="GO" id="GO:0004735">
    <property type="term" value="F:pyrroline-5-carboxylate reductase activity"/>
    <property type="evidence" value="ECO:0007669"/>
    <property type="project" value="UniProtKB-UniRule"/>
</dbReference>
<comment type="subcellular location">
    <subcellularLocation>
        <location evidence="2">Cytoplasm</location>
    </subcellularLocation>
</comment>
<dbReference type="GO" id="GO:0005737">
    <property type="term" value="C:cytoplasm"/>
    <property type="evidence" value="ECO:0007669"/>
    <property type="project" value="UniProtKB-SubCell"/>
</dbReference>
<evidence type="ECO:0000256" key="1">
    <source>
        <dbReference type="ARBA" id="ARBA00005525"/>
    </source>
</evidence>
<dbReference type="InterPro" id="IPR028939">
    <property type="entry name" value="P5C_Rdtase_cat_N"/>
</dbReference>
<protein>
    <recommendedName>
        <fullName evidence="2">Pyrroline-5-carboxylate reductase</fullName>
        <shortName evidence="2">P5C reductase</shortName>
        <shortName evidence="2">P5CR</shortName>
        <ecNumber evidence="2">1.5.1.2</ecNumber>
    </recommendedName>
    <alternativeName>
        <fullName evidence="2">PCA reductase</fullName>
    </alternativeName>
</protein>
<comment type="similarity">
    <text evidence="1 2">Belongs to the pyrroline-5-carboxylate reductase family.</text>
</comment>
<dbReference type="RefSeq" id="WP_135347657.1">
    <property type="nucleotide sequence ID" value="NZ_SRJD01000003.1"/>
</dbReference>
<dbReference type="EC" id="1.5.1.2" evidence="2"/>
<dbReference type="SUPFAM" id="SSF51735">
    <property type="entry name" value="NAD(P)-binding Rossmann-fold domains"/>
    <property type="match status" value="1"/>
</dbReference>
<dbReference type="InterPro" id="IPR008927">
    <property type="entry name" value="6-PGluconate_DH-like_C_sf"/>
</dbReference>
<dbReference type="PROSITE" id="PS00521">
    <property type="entry name" value="P5CR"/>
    <property type="match status" value="1"/>
</dbReference>
<dbReference type="Gene3D" id="3.40.50.720">
    <property type="entry name" value="NAD(P)-binding Rossmann-like Domain"/>
    <property type="match status" value="1"/>
</dbReference>
<dbReference type="InterPro" id="IPR000304">
    <property type="entry name" value="Pyrroline-COOH_reductase"/>
</dbReference>
<keyword evidence="2" id="KW-0641">Proline biosynthesis</keyword>
<proteinExistence type="inferred from homology"/>
<comment type="catalytic activity">
    <reaction evidence="2">
        <text>L-proline + NADP(+) = (S)-1-pyrroline-5-carboxylate + NADPH + 2 H(+)</text>
        <dbReference type="Rhea" id="RHEA:14109"/>
        <dbReference type="ChEBI" id="CHEBI:15378"/>
        <dbReference type="ChEBI" id="CHEBI:17388"/>
        <dbReference type="ChEBI" id="CHEBI:57783"/>
        <dbReference type="ChEBI" id="CHEBI:58349"/>
        <dbReference type="ChEBI" id="CHEBI:60039"/>
        <dbReference type="EC" id="1.5.1.2"/>
    </reaction>
</comment>
<keyword evidence="6" id="KW-1185">Reference proteome</keyword>